<dbReference type="GO" id="GO:0003700">
    <property type="term" value="F:DNA-binding transcription factor activity"/>
    <property type="evidence" value="ECO:0007669"/>
    <property type="project" value="InterPro"/>
</dbReference>
<accession>A0A231GYN9</accession>
<name>A0A231GYN9_9NOCA</name>
<protein>
    <submittedName>
        <fullName evidence="5">Putative HTH-type transcriptional regulator</fullName>
    </submittedName>
</protein>
<dbReference type="Gene3D" id="1.10.10.10">
    <property type="entry name" value="Winged helix-like DNA-binding domain superfamily/Winged helix DNA-binding domain"/>
    <property type="match status" value="1"/>
</dbReference>
<sequence length="147" mass="15614">MSGKPAPTAAAVASDLRVAVSRLLRQLRAQAEGSDLTKSQSSVLIRLEQGGPATATQLAHAAGMRPQSMAKIVRALEEAGLIAGTPDPADGRKTVLDLTEAARDEFRTGRRAKEDWLTRVIEAEFTDAEIRQLADAVGLLDRIGRAG</sequence>
<evidence type="ECO:0000256" key="1">
    <source>
        <dbReference type="ARBA" id="ARBA00023015"/>
    </source>
</evidence>
<dbReference type="InterPro" id="IPR036390">
    <property type="entry name" value="WH_DNA-bd_sf"/>
</dbReference>
<evidence type="ECO:0000313" key="5">
    <source>
        <dbReference type="EMBL" id="OXR41692.1"/>
    </source>
</evidence>
<gene>
    <name evidence="5" type="ORF">B7C42_06333</name>
</gene>
<dbReference type="PROSITE" id="PS50995">
    <property type="entry name" value="HTH_MARR_2"/>
    <property type="match status" value="1"/>
</dbReference>
<evidence type="ECO:0000313" key="6">
    <source>
        <dbReference type="Proteomes" id="UP000215506"/>
    </source>
</evidence>
<keyword evidence="2" id="KW-0238">DNA-binding</keyword>
<reference evidence="5 6" key="1">
    <citation type="submission" date="2017-07" db="EMBL/GenBank/DDBJ databases">
        <title>First draft Genome Sequence of Nocardia cerradoensis isolated from human infection.</title>
        <authorList>
            <person name="Carrasco G."/>
        </authorList>
    </citation>
    <scope>NUCLEOTIDE SEQUENCE [LARGE SCALE GENOMIC DNA]</scope>
    <source>
        <strain evidence="5 6">CNM20130759</strain>
    </source>
</reference>
<dbReference type="AlphaFoldDB" id="A0A231GYN9"/>
<dbReference type="InterPro" id="IPR052526">
    <property type="entry name" value="HTH-type_Bedaq_tolerance"/>
</dbReference>
<dbReference type="Pfam" id="PF01047">
    <property type="entry name" value="MarR"/>
    <property type="match status" value="1"/>
</dbReference>
<dbReference type="EMBL" id="NGAF01000018">
    <property type="protein sequence ID" value="OXR41692.1"/>
    <property type="molecule type" value="Genomic_DNA"/>
</dbReference>
<evidence type="ECO:0000259" key="4">
    <source>
        <dbReference type="PROSITE" id="PS50995"/>
    </source>
</evidence>
<dbReference type="SUPFAM" id="SSF46785">
    <property type="entry name" value="Winged helix' DNA-binding domain"/>
    <property type="match status" value="1"/>
</dbReference>
<dbReference type="RefSeq" id="WP_094027469.1">
    <property type="nucleotide sequence ID" value="NZ_NGAF01000018.1"/>
</dbReference>
<comment type="caution">
    <text evidence="5">The sequence shown here is derived from an EMBL/GenBank/DDBJ whole genome shotgun (WGS) entry which is preliminary data.</text>
</comment>
<evidence type="ECO:0000256" key="3">
    <source>
        <dbReference type="ARBA" id="ARBA00023163"/>
    </source>
</evidence>
<proteinExistence type="predicted"/>
<keyword evidence="6" id="KW-1185">Reference proteome</keyword>
<keyword evidence="1" id="KW-0805">Transcription regulation</keyword>
<dbReference type="Proteomes" id="UP000215506">
    <property type="component" value="Unassembled WGS sequence"/>
</dbReference>
<feature type="domain" description="HTH marR-type" evidence="4">
    <location>
        <begin position="9"/>
        <end position="145"/>
    </location>
</feature>
<dbReference type="InterPro" id="IPR023187">
    <property type="entry name" value="Tscrpt_reg_MarR-type_CS"/>
</dbReference>
<organism evidence="5 6">
    <name type="scientific">Nocardia cerradoensis</name>
    <dbReference type="NCBI Taxonomy" id="85688"/>
    <lineage>
        <taxon>Bacteria</taxon>
        <taxon>Bacillati</taxon>
        <taxon>Actinomycetota</taxon>
        <taxon>Actinomycetes</taxon>
        <taxon>Mycobacteriales</taxon>
        <taxon>Nocardiaceae</taxon>
        <taxon>Nocardia</taxon>
    </lineage>
</organism>
<dbReference type="PROSITE" id="PS01117">
    <property type="entry name" value="HTH_MARR_1"/>
    <property type="match status" value="1"/>
</dbReference>
<dbReference type="PANTHER" id="PTHR39515:SF2">
    <property type="entry name" value="HTH-TYPE TRANSCRIPTIONAL REGULATOR RV0880"/>
    <property type="match status" value="1"/>
</dbReference>
<dbReference type="InterPro" id="IPR000835">
    <property type="entry name" value="HTH_MarR-typ"/>
</dbReference>
<evidence type="ECO:0000256" key="2">
    <source>
        <dbReference type="ARBA" id="ARBA00023125"/>
    </source>
</evidence>
<dbReference type="InterPro" id="IPR036388">
    <property type="entry name" value="WH-like_DNA-bd_sf"/>
</dbReference>
<dbReference type="GO" id="GO:0003677">
    <property type="term" value="F:DNA binding"/>
    <property type="evidence" value="ECO:0007669"/>
    <property type="project" value="UniProtKB-KW"/>
</dbReference>
<dbReference type="PANTHER" id="PTHR39515">
    <property type="entry name" value="CONSERVED PROTEIN"/>
    <property type="match status" value="1"/>
</dbReference>
<keyword evidence="3" id="KW-0804">Transcription</keyword>
<dbReference type="SMART" id="SM00347">
    <property type="entry name" value="HTH_MARR"/>
    <property type="match status" value="1"/>
</dbReference>